<feature type="transmembrane region" description="Helical" evidence="2">
    <location>
        <begin position="71"/>
        <end position="91"/>
    </location>
</feature>
<protein>
    <submittedName>
        <fullName evidence="3">Uncharacterized protein</fullName>
    </submittedName>
</protein>
<dbReference type="KEGG" id="cpso:CPPEL_07250"/>
<sequence length="148" mass="16004">MAAKDQPHTDEHSGKQQVTGSRRERQAYVHQGFSKTEAAFGLLWLCLGALISVFLEVIYLGTWIAGVPVPYTVVIALLFNLVLSKTAMLWAPASPWKFLPLGVWVLGFFLFVLATGGAGDTVLVPGIRSILLLLAGIAGGVWPMLRAK</sequence>
<dbReference type="Proteomes" id="UP000271426">
    <property type="component" value="Chromosome"/>
</dbReference>
<keyword evidence="2" id="KW-0812">Transmembrane</keyword>
<feature type="transmembrane region" description="Helical" evidence="2">
    <location>
        <begin position="98"/>
        <end position="119"/>
    </location>
</feature>
<dbReference type="EMBL" id="CP033898">
    <property type="protein sequence ID" value="AZA09560.1"/>
    <property type="molecule type" value="Genomic_DNA"/>
</dbReference>
<accession>A0A3G6IZS3</accession>
<name>A0A3G6IZS3_9CORY</name>
<feature type="region of interest" description="Disordered" evidence="1">
    <location>
        <begin position="1"/>
        <end position="23"/>
    </location>
</feature>
<feature type="transmembrane region" description="Helical" evidence="2">
    <location>
        <begin position="125"/>
        <end position="145"/>
    </location>
</feature>
<keyword evidence="2" id="KW-0472">Membrane</keyword>
<feature type="transmembrane region" description="Helical" evidence="2">
    <location>
        <begin position="42"/>
        <end position="65"/>
    </location>
</feature>
<evidence type="ECO:0000313" key="3">
    <source>
        <dbReference type="EMBL" id="AZA09560.1"/>
    </source>
</evidence>
<reference evidence="3 4" key="1">
    <citation type="submission" date="2018-11" db="EMBL/GenBank/DDBJ databases">
        <authorList>
            <person name="Kleinhagauer T."/>
            <person name="Glaeser S.P."/>
            <person name="Spergser J."/>
            <person name="Ruckert C."/>
            <person name="Kaempfer P."/>
            <person name="Busse H.-J."/>
        </authorList>
    </citation>
    <scope>NUCLEOTIDE SEQUENCE [LARGE SCALE GENOMIC DNA]</scope>
    <source>
        <strain evidence="3 4">812CH</strain>
    </source>
</reference>
<organism evidence="3 4">
    <name type="scientific">Corynebacterium pseudopelargi</name>
    <dbReference type="NCBI Taxonomy" id="2080757"/>
    <lineage>
        <taxon>Bacteria</taxon>
        <taxon>Bacillati</taxon>
        <taxon>Actinomycetota</taxon>
        <taxon>Actinomycetes</taxon>
        <taxon>Mycobacteriales</taxon>
        <taxon>Corynebacteriaceae</taxon>
        <taxon>Corynebacterium</taxon>
    </lineage>
</organism>
<feature type="compositionally biased region" description="Basic and acidic residues" evidence="1">
    <location>
        <begin position="1"/>
        <end position="14"/>
    </location>
</feature>
<dbReference type="AlphaFoldDB" id="A0A3G6IZS3"/>
<evidence type="ECO:0000256" key="1">
    <source>
        <dbReference type="SAM" id="MobiDB-lite"/>
    </source>
</evidence>
<proteinExistence type="predicted"/>
<evidence type="ECO:0000256" key="2">
    <source>
        <dbReference type="SAM" id="Phobius"/>
    </source>
</evidence>
<evidence type="ECO:0000313" key="4">
    <source>
        <dbReference type="Proteomes" id="UP000271426"/>
    </source>
</evidence>
<gene>
    <name evidence="3" type="ORF">CPPEL_07250</name>
</gene>
<keyword evidence="2" id="KW-1133">Transmembrane helix</keyword>
<keyword evidence="4" id="KW-1185">Reference proteome</keyword>